<feature type="domain" description="LTD" evidence="3">
    <location>
        <begin position="196"/>
        <end position="322"/>
    </location>
</feature>
<evidence type="ECO:0000313" key="4">
    <source>
        <dbReference type="EMBL" id="GHF16194.1"/>
    </source>
</evidence>
<evidence type="ECO:0000256" key="2">
    <source>
        <dbReference type="SAM" id="SignalP"/>
    </source>
</evidence>
<accession>A0A8J3GQY5</accession>
<dbReference type="InterPro" id="IPR036415">
    <property type="entry name" value="Lamin_tail_dom_sf"/>
</dbReference>
<keyword evidence="2" id="KW-0732">Signal</keyword>
<proteinExistence type="predicted"/>
<dbReference type="Gene3D" id="2.60.40.1260">
    <property type="entry name" value="Lamin Tail domain"/>
    <property type="match status" value="2"/>
</dbReference>
<dbReference type="Proteomes" id="UP000617531">
    <property type="component" value="Unassembled WGS sequence"/>
</dbReference>
<comment type="caution">
    <text evidence="4">The sequence shown here is derived from an EMBL/GenBank/DDBJ whole genome shotgun (WGS) entry which is preliminary data.</text>
</comment>
<dbReference type="Pfam" id="PF00149">
    <property type="entry name" value="Metallophos"/>
    <property type="match status" value="1"/>
</dbReference>
<gene>
    <name evidence="4" type="ORF">GCM10011600_16630</name>
</gene>
<dbReference type="InterPro" id="IPR029052">
    <property type="entry name" value="Metallo-depent_PP-like"/>
</dbReference>
<feature type="compositionally biased region" description="Basic and acidic residues" evidence="1">
    <location>
        <begin position="609"/>
        <end position="619"/>
    </location>
</feature>
<evidence type="ECO:0000259" key="3">
    <source>
        <dbReference type="PROSITE" id="PS51841"/>
    </source>
</evidence>
<evidence type="ECO:0000313" key="5">
    <source>
        <dbReference type="Proteomes" id="UP000617531"/>
    </source>
</evidence>
<dbReference type="InterPro" id="IPR004843">
    <property type="entry name" value="Calcineurin-like_PHP"/>
</dbReference>
<feature type="region of interest" description="Disordered" evidence="1">
    <location>
        <begin position="597"/>
        <end position="629"/>
    </location>
</feature>
<name>A0A8J3GQY5_9MICO</name>
<evidence type="ECO:0000256" key="1">
    <source>
        <dbReference type="SAM" id="MobiDB-lite"/>
    </source>
</evidence>
<feature type="chain" id="PRO_5035254960" description="LTD domain-containing protein" evidence="2">
    <location>
        <begin position="21"/>
        <end position="1088"/>
    </location>
</feature>
<reference evidence="4" key="2">
    <citation type="submission" date="2020-09" db="EMBL/GenBank/DDBJ databases">
        <authorList>
            <person name="Sun Q."/>
            <person name="Zhou Y."/>
        </authorList>
    </citation>
    <scope>NUCLEOTIDE SEQUENCE</scope>
    <source>
        <strain evidence="4">CGMCC 1.16548</strain>
    </source>
</reference>
<dbReference type="SUPFAM" id="SSF56300">
    <property type="entry name" value="Metallo-dependent phosphatases"/>
    <property type="match status" value="1"/>
</dbReference>
<dbReference type="RefSeq" id="WP_191282983.1">
    <property type="nucleotide sequence ID" value="NZ_BNAI01000002.1"/>
</dbReference>
<dbReference type="Pfam" id="PF00932">
    <property type="entry name" value="LTD"/>
    <property type="match status" value="2"/>
</dbReference>
<dbReference type="PROSITE" id="PS51841">
    <property type="entry name" value="LTD"/>
    <property type="match status" value="3"/>
</dbReference>
<dbReference type="AlphaFoldDB" id="A0A8J3GQY5"/>
<feature type="domain" description="LTD" evidence="3">
    <location>
        <begin position="366"/>
        <end position="500"/>
    </location>
</feature>
<dbReference type="InterPro" id="IPR051918">
    <property type="entry name" value="STPP_CPPED1"/>
</dbReference>
<dbReference type="SUPFAM" id="SSF74853">
    <property type="entry name" value="Lamin A/C globular tail domain"/>
    <property type="match status" value="3"/>
</dbReference>
<protein>
    <recommendedName>
        <fullName evidence="3">LTD domain-containing protein</fullName>
    </recommendedName>
</protein>
<feature type="domain" description="LTD" evidence="3">
    <location>
        <begin position="22"/>
        <end position="177"/>
    </location>
</feature>
<organism evidence="4 5">
    <name type="scientific">Pseudolysinimonas yzui</name>
    <dbReference type="NCBI Taxonomy" id="2708254"/>
    <lineage>
        <taxon>Bacteria</taxon>
        <taxon>Bacillati</taxon>
        <taxon>Actinomycetota</taxon>
        <taxon>Actinomycetes</taxon>
        <taxon>Micrococcales</taxon>
        <taxon>Microbacteriaceae</taxon>
        <taxon>Pseudolysinimonas</taxon>
    </lineage>
</organism>
<dbReference type="Gene3D" id="3.60.21.10">
    <property type="match status" value="1"/>
</dbReference>
<sequence>MLRVCVALLTVVVLAGGGLAASPPAAAELPKPDPGAVPAVLINEVASASAHSDADSFFELRNWGDTAVDLTGWEVFRCTFAGLRSNAGRTEGDLSGIVLQPGEIVTVSRVGMPGDARFLAGFDVTGFGLYLENPDDEPVDLVGVFPNEPHAMTTECTPEGGNLPNVLDFAQGESWQRVAATGDPARDWVVAPATLGEANATRSLSPASSQVVVSEIASMGPGGSGDDFVELRNDGTSVVDLSGWELFRCTAEGRVRPDTLQLTIPEGTRLDPGERWVAGGPGFTGDADAEYATSLADATSGALLRDADGALVDRVAIAGIRDSACQDPKLPPVLDAVAGESYQRTSSGWVLAPRTPGAANATTDDSVFDTGFAYPGGDGEPDPGVAISEIANDPGPDGLPAGWTPRNFVELGNYGDEPVDIGGWTAYRCTVDGPRAVDPQFRIPGGTMLEPGATFLAALAGTAAAADADVVYDTALSLLGTGVWIADADGERVDSMGVYAQSVFDGANIALSPCTKGLALAVHLPDRLLSETFQRTRFTGVDADDFTVAEATPGEIDLVPWADPTARVPMAPDAIAEVAETEPAVVSGDPVEVIEAWAGSTDGGPLTAERGDDETRLDPSDAGPASDDGYRYPYQRLVLDASGLSPGSRVTWSGHGSGTTELQLSVWTGSSWRLLDADVGDDVVLTGTLENGEIRDGAVSILVQNGPRTQPRIVDERDARLEDPADYDLAIAHITDTQYLSESYPEVYARMVSWIAANAATRRIEFATHTGDMVENWVDPEQTEERARREYELASDIQAILDDAGVPNSVLPGNHDNKRGADNSLFNEYFGPDRYAEMPEYGGSIAPGDNRANFSTFAAGGARFLMLSLPYAYGEEEMAWAEQVVTSHPDHNVVISTHEHVMPLTLEGTAHRAGSNRWTSRGDELWERVIAPNRNVVVVLSGHFHGLGLLRTEDAGGIPGHDVVEILADYQEYRTHTGERATGFQRMLQLDLAGGVIAVDTFSLRLEESYGLDYDYRQFVPDTGSPVTPSNVRPWRIVESGLQNRYTEADDEFLAQVAFQYEKSVETVSVVADRPIAVAQSRLRTGML</sequence>
<dbReference type="PANTHER" id="PTHR43143">
    <property type="entry name" value="METALLOPHOSPHOESTERASE, CALCINEURIN SUPERFAMILY"/>
    <property type="match status" value="1"/>
</dbReference>
<reference evidence="4" key="1">
    <citation type="journal article" date="2014" name="Int. J. Syst. Evol. Microbiol.">
        <title>Complete genome sequence of Corynebacterium casei LMG S-19264T (=DSM 44701T), isolated from a smear-ripened cheese.</title>
        <authorList>
            <consortium name="US DOE Joint Genome Institute (JGI-PGF)"/>
            <person name="Walter F."/>
            <person name="Albersmeier A."/>
            <person name="Kalinowski J."/>
            <person name="Ruckert C."/>
        </authorList>
    </citation>
    <scope>NUCLEOTIDE SEQUENCE</scope>
    <source>
        <strain evidence="4">CGMCC 1.16548</strain>
    </source>
</reference>
<dbReference type="GO" id="GO:0016787">
    <property type="term" value="F:hydrolase activity"/>
    <property type="evidence" value="ECO:0007669"/>
    <property type="project" value="InterPro"/>
</dbReference>
<dbReference type="InterPro" id="IPR001322">
    <property type="entry name" value="Lamin_tail_dom"/>
</dbReference>
<dbReference type="EMBL" id="BNAI01000002">
    <property type="protein sequence ID" value="GHF16194.1"/>
    <property type="molecule type" value="Genomic_DNA"/>
</dbReference>
<feature type="signal peptide" evidence="2">
    <location>
        <begin position="1"/>
        <end position="20"/>
    </location>
</feature>
<keyword evidence="5" id="KW-1185">Reference proteome</keyword>
<dbReference type="PANTHER" id="PTHR43143:SF5">
    <property type="entry name" value="SECRETED PROTEIN"/>
    <property type="match status" value="1"/>
</dbReference>